<accession>D3BRC6</accession>
<dbReference type="GeneID" id="31366003"/>
<dbReference type="FunFam" id="3.30.1490.10:FF:000002">
    <property type="entry name" value="40S ribosomal protein S15a"/>
    <property type="match status" value="1"/>
</dbReference>
<dbReference type="InterPro" id="IPR035987">
    <property type="entry name" value="Ribosomal_uS8_sf"/>
</dbReference>
<feature type="region of interest" description="Disordered" evidence="5">
    <location>
        <begin position="436"/>
        <end position="477"/>
    </location>
</feature>
<dbReference type="FunFam" id="3.30.1370.30:FF:000001">
    <property type="entry name" value="40S ribosomal protein S15a"/>
    <property type="match status" value="1"/>
</dbReference>
<evidence type="ECO:0000256" key="5">
    <source>
        <dbReference type="SAM" id="MobiDB-lite"/>
    </source>
</evidence>
<keyword evidence="7" id="KW-1185">Reference proteome</keyword>
<feature type="compositionally biased region" description="Basic and acidic residues" evidence="5">
    <location>
        <begin position="294"/>
        <end position="303"/>
    </location>
</feature>
<evidence type="ECO:0000256" key="3">
    <source>
        <dbReference type="ARBA" id="ARBA00023274"/>
    </source>
</evidence>
<feature type="region of interest" description="Disordered" evidence="5">
    <location>
        <begin position="276"/>
        <end position="316"/>
    </location>
</feature>
<protein>
    <submittedName>
        <fullName evidence="6">Uncharacterized protein</fullName>
    </submittedName>
</protein>
<dbReference type="Gene3D" id="3.30.1370.30">
    <property type="match status" value="1"/>
</dbReference>
<dbReference type="GO" id="GO:1990904">
    <property type="term" value="C:ribonucleoprotein complex"/>
    <property type="evidence" value="ECO:0007669"/>
    <property type="project" value="UniProtKB-KW"/>
</dbReference>
<dbReference type="RefSeq" id="XP_020428092.1">
    <property type="nucleotide sequence ID" value="XM_020581305.1"/>
</dbReference>
<dbReference type="NCBIfam" id="NF003115">
    <property type="entry name" value="PRK04034.1"/>
    <property type="match status" value="1"/>
</dbReference>
<keyword evidence="2 4" id="KW-0689">Ribosomal protein</keyword>
<dbReference type="Pfam" id="PF00410">
    <property type="entry name" value="Ribosomal_S8"/>
    <property type="match status" value="1"/>
</dbReference>
<dbReference type="GO" id="GO:0006412">
    <property type="term" value="P:translation"/>
    <property type="evidence" value="ECO:0007669"/>
    <property type="project" value="InterPro"/>
</dbReference>
<name>D3BRC6_HETP5</name>
<organism evidence="6 7">
    <name type="scientific">Heterostelium pallidum (strain ATCC 26659 / Pp 5 / PN500)</name>
    <name type="common">Cellular slime mold</name>
    <name type="synonym">Polysphondylium pallidum</name>
    <dbReference type="NCBI Taxonomy" id="670386"/>
    <lineage>
        <taxon>Eukaryota</taxon>
        <taxon>Amoebozoa</taxon>
        <taxon>Evosea</taxon>
        <taxon>Eumycetozoa</taxon>
        <taxon>Dictyostelia</taxon>
        <taxon>Acytosteliales</taxon>
        <taxon>Acytosteliaceae</taxon>
        <taxon>Heterostelium</taxon>
    </lineage>
</organism>
<evidence type="ECO:0000256" key="2">
    <source>
        <dbReference type="ARBA" id="ARBA00022980"/>
    </source>
</evidence>
<gene>
    <name evidence="6" type="ORF">PPL_10534</name>
</gene>
<dbReference type="InParanoid" id="D3BRC6"/>
<dbReference type="EMBL" id="ADBJ01000050">
    <property type="protein sequence ID" value="EFA75958.1"/>
    <property type="molecule type" value="Genomic_DNA"/>
</dbReference>
<reference evidence="6 7" key="1">
    <citation type="journal article" date="2011" name="Genome Res.">
        <title>Phylogeny-wide analysis of social amoeba genomes highlights ancient origins for complex intercellular communication.</title>
        <authorList>
            <person name="Heidel A.J."/>
            <person name="Lawal H.M."/>
            <person name="Felder M."/>
            <person name="Schilde C."/>
            <person name="Helps N.R."/>
            <person name="Tunggal B."/>
            <person name="Rivero F."/>
            <person name="John U."/>
            <person name="Schleicher M."/>
            <person name="Eichinger L."/>
            <person name="Platzer M."/>
            <person name="Noegel A.A."/>
            <person name="Schaap P."/>
            <person name="Gloeckner G."/>
        </authorList>
    </citation>
    <scope>NUCLEOTIDE SEQUENCE [LARGE SCALE GENOMIC DNA]</scope>
    <source>
        <strain evidence="7">ATCC 26659 / Pp 5 / PN500</strain>
    </source>
</reference>
<dbReference type="Gene3D" id="3.30.1490.10">
    <property type="match status" value="1"/>
</dbReference>
<comment type="similarity">
    <text evidence="1 4">Belongs to the universal ribosomal protein uS8 family.</text>
</comment>
<dbReference type="PANTHER" id="PTHR11758">
    <property type="entry name" value="40S RIBOSOMAL PROTEIN S15A"/>
    <property type="match status" value="1"/>
</dbReference>
<feature type="compositionally biased region" description="Low complexity" evidence="5">
    <location>
        <begin position="461"/>
        <end position="477"/>
    </location>
</feature>
<sequence length="507" mass="56275">MVRISVLNDCLNSILNAERQGRRQVLVRPSSKVIIKFLTVMMKKKYIGEFEIIDDHRSGKIVIDLIGRINKCAVISPRFDVTLDELEKWTSYLLPSRQFGHIVLTTSLGIMDHEEAKKLHTGVGEIFKSTRNHLLFGCVDGRIIVYQNCFVNSGGSSSGNNNNNNNNNSNIEEVLESKGSSIQSLHLADTTKFGGIDIVSGDSHGNIVVFSNHQIIYHESVGSSVSSLTTHHTINGDFSVVVGDRSGVITSLKPHQPVQWNIKLPSVVELQRLGFQRESNDDNDGDDEDDDDKENNGDKEMKTVDTNSNSNNNNSMINNRQTLQASQCIRDIISHRSLDIYNIECSYLVVSDNFSRIHFIDRGHRIYTLETPAPINTMCSGYFDKSIKGKSQIALGCENGHIYIVGNDFKLNHYCNVGYPVTHIYRYNFANNEVNNNNNNNNSSNGNVSNGNGNGNGNGSDGNEQINGSHHSGSGDSSTLDSLLVIGHFHTLKIYHDKSVSNTKKTR</sequence>
<proteinExistence type="inferred from homology"/>
<dbReference type="InterPro" id="IPR000630">
    <property type="entry name" value="Ribosomal_uS8"/>
</dbReference>
<dbReference type="SUPFAM" id="SSF56047">
    <property type="entry name" value="Ribosomal protein S8"/>
    <property type="match status" value="1"/>
</dbReference>
<feature type="compositionally biased region" description="Low complexity" evidence="5">
    <location>
        <begin position="436"/>
        <end position="451"/>
    </location>
</feature>
<feature type="compositionally biased region" description="Low complexity" evidence="5">
    <location>
        <begin position="307"/>
        <end position="316"/>
    </location>
</feature>
<dbReference type="STRING" id="670386.D3BRC6"/>
<feature type="compositionally biased region" description="Acidic residues" evidence="5">
    <location>
        <begin position="281"/>
        <end position="293"/>
    </location>
</feature>
<dbReference type="InterPro" id="IPR047863">
    <property type="entry name" value="Ribosomal_uS8_CS"/>
</dbReference>
<keyword evidence="3 4" id="KW-0687">Ribonucleoprotein</keyword>
<evidence type="ECO:0000313" key="7">
    <source>
        <dbReference type="Proteomes" id="UP000001396"/>
    </source>
</evidence>
<comment type="caution">
    <text evidence="6">The sequence shown here is derived from an EMBL/GenBank/DDBJ whole genome shotgun (WGS) entry which is preliminary data.</text>
</comment>
<evidence type="ECO:0000256" key="1">
    <source>
        <dbReference type="ARBA" id="ARBA00006471"/>
    </source>
</evidence>
<dbReference type="Proteomes" id="UP000001396">
    <property type="component" value="Unassembled WGS sequence"/>
</dbReference>
<dbReference type="PROSITE" id="PS00053">
    <property type="entry name" value="RIBOSOMAL_S8"/>
    <property type="match status" value="1"/>
</dbReference>
<dbReference type="GO" id="GO:0003735">
    <property type="term" value="F:structural constituent of ribosome"/>
    <property type="evidence" value="ECO:0007669"/>
    <property type="project" value="InterPro"/>
</dbReference>
<evidence type="ECO:0000313" key="6">
    <source>
        <dbReference type="EMBL" id="EFA75958.1"/>
    </source>
</evidence>
<dbReference type="AlphaFoldDB" id="D3BRC6"/>
<dbReference type="GO" id="GO:0005840">
    <property type="term" value="C:ribosome"/>
    <property type="evidence" value="ECO:0007669"/>
    <property type="project" value="UniProtKB-KW"/>
</dbReference>
<evidence type="ECO:0000256" key="4">
    <source>
        <dbReference type="RuleBase" id="RU003660"/>
    </source>
</evidence>